<dbReference type="AlphaFoldDB" id="A0A061FAX0"/>
<dbReference type="HOGENOM" id="CLU_2417643_0_0_1"/>
<organism evidence="1 2">
    <name type="scientific">Theobroma cacao</name>
    <name type="common">Cacao</name>
    <name type="synonym">Cocoa</name>
    <dbReference type="NCBI Taxonomy" id="3641"/>
    <lineage>
        <taxon>Eukaryota</taxon>
        <taxon>Viridiplantae</taxon>
        <taxon>Streptophyta</taxon>
        <taxon>Embryophyta</taxon>
        <taxon>Tracheophyta</taxon>
        <taxon>Spermatophyta</taxon>
        <taxon>Magnoliopsida</taxon>
        <taxon>eudicotyledons</taxon>
        <taxon>Gunneridae</taxon>
        <taxon>Pentapetalae</taxon>
        <taxon>rosids</taxon>
        <taxon>malvids</taxon>
        <taxon>Malvales</taxon>
        <taxon>Malvaceae</taxon>
        <taxon>Byttnerioideae</taxon>
        <taxon>Theobroma</taxon>
    </lineage>
</organism>
<accession>A0A061FAX0</accession>
<name>A0A061FAX0_THECC</name>
<evidence type="ECO:0000313" key="1">
    <source>
        <dbReference type="EMBL" id="EOY14053.1"/>
    </source>
</evidence>
<gene>
    <name evidence="1" type="ORF">TCM_033220</name>
</gene>
<protein>
    <submittedName>
        <fullName evidence="1">Uncharacterized protein</fullName>
    </submittedName>
</protein>
<keyword evidence="2" id="KW-1185">Reference proteome</keyword>
<sequence length="92" mass="10284">MVRKVGERMGQFRAKMERVSNLSGKVQKIVIGAPEKLLVFTNDLWYLVNTLFCRGFQLTSLPYTEVLIGISGNECQLRRHGGCHGLEGGSRS</sequence>
<proteinExistence type="predicted"/>
<dbReference type="EMBL" id="CM001885">
    <property type="protein sequence ID" value="EOY14053.1"/>
    <property type="molecule type" value="Genomic_DNA"/>
</dbReference>
<dbReference type="Gramene" id="EOY14053">
    <property type="protein sequence ID" value="EOY14053"/>
    <property type="gene ID" value="TCM_033220"/>
</dbReference>
<dbReference type="InParanoid" id="A0A061FAX0"/>
<dbReference type="Proteomes" id="UP000026915">
    <property type="component" value="Chromosome 7"/>
</dbReference>
<reference evidence="1 2" key="1">
    <citation type="journal article" date="2013" name="Genome Biol.">
        <title>The genome sequence of the most widely cultivated cacao type and its use to identify candidate genes regulating pod color.</title>
        <authorList>
            <person name="Motamayor J.C."/>
            <person name="Mockaitis K."/>
            <person name="Schmutz J."/>
            <person name="Haiminen N."/>
            <person name="Iii D.L."/>
            <person name="Cornejo O."/>
            <person name="Findley S.D."/>
            <person name="Zheng P."/>
            <person name="Utro F."/>
            <person name="Royaert S."/>
            <person name="Saski C."/>
            <person name="Jenkins J."/>
            <person name="Podicheti R."/>
            <person name="Zhao M."/>
            <person name="Scheffler B.E."/>
            <person name="Stack J.C."/>
            <person name="Feltus F.A."/>
            <person name="Mustiga G.M."/>
            <person name="Amores F."/>
            <person name="Phillips W."/>
            <person name="Marelli J.P."/>
            <person name="May G.D."/>
            <person name="Shapiro H."/>
            <person name="Ma J."/>
            <person name="Bustamante C.D."/>
            <person name="Schnell R.J."/>
            <person name="Main D."/>
            <person name="Gilbert D."/>
            <person name="Parida L."/>
            <person name="Kuhn D.N."/>
        </authorList>
    </citation>
    <scope>NUCLEOTIDE SEQUENCE [LARGE SCALE GENOMIC DNA]</scope>
    <source>
        <strain evidence="2">cv. Matina 1-6</strain>
    </source>
</reference>
<evidence type="ECO:0000313" key="2">
    <source>
        <dbReference type="Proteomes" id="UP000026915"/>
    </source>
</evidence>